<protein>
    <submittedName>
        <fullName evidence="1">Uncharacterized protein</fullName>
    </submittedName>
</protein>
<proteinExistence type="predicted"/>
<organism evidence="1 2">
    <name type="scientific">Candidatus Sulfotelmatobacter kueseliae</name>
    <dbReference type="NCBI Taxonomy" id="2042962"/>
    <lineage>
        <taxon>Bacteria</taxon>
        <taxon>Pseudomonadati</taxon>
        <taxon>Acidobacteriota</taxon>
        <taxon>Terriglobia</taxon>
        <taxon>Terriglobales</taxon>
        <taxon>Candidatus Korobacteraceae</taxon>
        <taxon>Candidatus Sulfotelmatobacter</taxon>
    </lineage>
</organism>
<dbReference type="OrthoDB" id="129398at2"/>
<name>A0A2U3K4M0_9BACT</name>
<gene>
    <name evidence="1" type="ORF">SBA1_1310014</name>
</gene>
<evidence type="ECO:0000313" key="1">
    <source>
        <dbReference type="EMBL" id="SPF34593.1"/>
    </source>
</evidence>
<dbReference type="Proteomes" id="UP000238701">
    <property type="component" value="Unassembled WGS sequence"/>
</dbReference>
<dbReference type="AlphaFoldDB" id="A0A2U3K4M0"/>
<reference evidence="2" key="1">
    <citation type="submission" date="2018-02" db="EMBL/GenBank/DDBJ databases">
        <authorList>
            <person name="Hausmann B."/>
        </authorList>
    </citation>
    <scope>NUCLEOTIDE SEQUENCE [LARGE SCALE GENOMIC DNA]</scope>
    <source>
        <strain evidence="2">Peat soil MAG SbA1</strain>
    </source>
</reference>
<evidence type="ECO:0000313" key="2">
    <source>
        <dbReference type="Proteomes" id="UP000238701"/>
    </source>
</evidence>
<accession>A0A2U3K4M0</accession>
<sequence length="128" mass="14485">MTKDDRDLLDVLRFELSFLEDGGYGRSPHSPWRAPSIFEDSPICPNFCDPARPHPCETCLLEKFVPEALRGESVPCRFIQLTEQGQTVDDFYRTGSQVELEQALANWLRAQIAKIEKERGVAAKIGMS</sequence>
<dbReference type="EMBL" id="OMOD01000037">
    <property type="protein sequence ID" value="SPF34593.1"/>
    <property type="molecule type" value="Genomic_DNA"/>
</dbReference>